<dbReference type="PANTHER" id="PTHR39569:SF1">
    <property type="entry name" value="INORGANIC TRIPHOSPHATASE"/>
    <property type="match status" value="1"/>
</dbReference>
<reference evidence="2 3" key="1">
    <citation type="submission" date="2016-10" db="EMBL/GenBank/DDBJ databases">
        <authorList>
            <person name="de Groot N.N."/>
        </authorList>
    </citation>
    <scope>NUCLEOTIDE SEQUENCE [LARGE SCALE GENOMIC DNA]</scope>
    <source>
        <strain evidence="2 3">DSM 19706</strain>
    </source>
</reference>
<evidence type="ECO:0000259" key="1">
    <source>
        <dbReference type="PROSITE" id="PS51707"/>
    </source>
</evidence>
<dbReference type="Gene3D" id="2.40.320.10">
    <property type="entry name" value="Hypothetical Protein Pfu-838710-001"/>
    <property type="match status" value="1"/>
</dbReference>
<dbReference type="InterPro" id="IPR023577">
    <property type="entry name" value="CYTH_domain"/>
</dbReference>
<dbReference type="EMBL" id="FOHK01000018">
    <property type="protein sequence ID" value="SET87301.1"/>
    <property type="molecule type" value="Genomic_DNA"/>
</dbReference>
<dbReference type="SMART" id="SM01118">
    <property type="entry name" value="CYTH"/>
    <property type="match status" value="1"/>
</dbReference>
<dbReference type="STRING" id="349064.SAMN05660429_02921"/>
<evidence type="ECO:0000313" key="2">
    <source>
        <dbReference type="EMBL" id="SET87301.1"/>
    </source>
</evidence>
<dbReference type="PROSITE" id="PS51707">
    <property type="entry name" value="CYTH"/>
    <property type="match status" value="1"/>
</dbReference>
<dbReference type="SUPFAM" id="SSF55154">
    <property type="entry name" value="CYTH-like phosphatases"/>
    <property type="match status" value="1"/>
</dbReference>
<organism evidence="2 3">
    <name type="scientific">Thalassotalea agarivorans</name>
    <name type="common">Thalassomonas agarivorans</name>
    <dbReference type="NCBI Taxonomy" id="349064"/>
    <lineage>
        <taxon>Bacteria</taxon>
        <taxon>Pseudomonadati</taxon>
        <taxon>Pseudomonadota</taxon>
        <taxon>Gammaproteobacteria</taxon>
        <taxon>Alteromonadales</taxon>
        <taxon>Colwelliaceae</taxon>
        <taxon>Thalassotalea</taxon>
    </lineage>
</organism>
<dbReference type="GO" id="GO:0050355">
    <property type="term" value="F:inorganic triphosphate phosphatase activity"/>
    <property type="evidence" value="ECO:0007669"/>
    <property type="project" value="InterPro"/>
</dbReference>
<evidence type="ECO:0000313" key="3">
    <source>
        <dbReference type="Proteomes" id="UP000199308"/>
    </source>
</evidence>
<dbReference type="RefSeq" id="WP_093332113.1">
    <property type="nucleotide sequence ID" value="NZ_AP027363.1"/>
</dbReference>
<accession>A0A1I0HTB3</accession>
<feature type="domain" description="CYTH" evidence="1">
    <location>
        <begin position="2"/>
        <end position="205"/>
    </location>
</feature>
<dbReference type="CDD" id="cd07756">
    <property type="entry name" value="CYTH-like_Pase_CHAD"/>
    <property type="match status" value="1"/>
</dbReference>
<dbReference type="OrthoDB" id="3034217at2"/>
<sequence>MDTEIELKFLVQGENVADNIRQCLTHHNFTFKEEEKTLKNTYFDTPDLKLRQLDYGLRIRTYSTFQEQTIKTRGQVVSGLHSRPEYNVEISGSVPELALFPEQLWQDASQCQLIQEQLTPLFDTHFVRQVFTVENIAGGSIELAYDSGSISSNNGNEKINEIELELLSGARESLFLLAEKLFEFLPLRVGNVSKAARGYALFHRRPIEPDLTPLSLIAVKPSDTLDSVFSKAISESLAQLHGLINAYTQRPRLIYLVKMTEMLAIMRHGFWMFEQALPAQVLVLREQLSAFMQQFSWVDKATYLNELTNKTGNFRRKIEYSEQLIEQLDLEQQALPEADSVIQILHSQSFNQLLLELLKLVLAIENNGVTVNPKNEKTFDVARACLDVHFQNLIPAMASQTPLPVEQYLERHKLVVRSLLTGCWFGNLFDKAARLEFRNPWLDIKQGISELEVLWLLHQQLLTLDTPEQKLLKWQSTKLSKLLVALESSRLNALEQQPYWLAD</sequence>
<keyword evidence="3" id="KW-1185">Reference proteome</keyword>
<protein>
    <submittedName>
        <fullName evidence="2">Triphosphatase</fullName>
    </submittedName>
</protein>
<dbReference type="GO" id="GO:0046872">
    <property type="term" value="F:metal ion binding"/>
    <property type="evidence" value="ECO:0007669"/>
    <property type="project" value="TreeGrafter"/>
</dbReference>
<proteinExistence type="predicted"/>
<dbReference type="InterPro" id="IPR039013">
    <property type="entry name" value="YgiF"/>
</dbReference>
<dbReference type="Proteomes" id="UP000199308">
    <property type="component" value="Unassembled WGS sequence"/>
</dbReference>
<name>A0A1I0HTB3_THASX</name>
<dbReference type="Pfam" id="PF01928">
    <property type="entry name" value="CYTH"/>
    <property type="match status" value="1"/>
</dbReference>
<dbReference type="InterPro" id="IPR033469">
    <property type="entry name" value="CYTH-like_dom_sf"/>
</dbReference>
<dbReference type="AlphaFoldDB" id="A0A1I0HTB3"/>
<dbReference type="PANTHER" id="PTHR39569">
    <property type="entry name" value="INORGANIC TRIPHOSPHATASE"/>
    <property type="match status" value="1"/>
</dbReference>
<gene>
    <name evidence="2" type="ORF">SAMN05660429_02921</name>
</gene>